<dbReference type="Proteomes" id="UP000051221">
    <property type="component" value="Unassembled WGS sequence"/>
</dbReference>
<sequence>MKITVLALALSLTSPLALADMTHGDSQQFGMDHSMMATGSMSHDGMSTPGMDHAGMMNMGEMSDVGMPAAGSKPSKVVYVMLSDDMKITFKKEVTIEPNDVVQFVVMNTGKIDHEFSIGSAKEQLAHRDMMRTMSGQHMHDSGSTVTVQPGKAKQLTWHFQGDNHVEFACNIPGHAEAGMVKKVTL</sequence>
<dbReference type="Gene3D" id="2.60.40.420">
    <property type="entry name" value="Cupredoxins - blue copper proteins"/>
    <property type="match status" value="1"/>
</dbReference>
<accession>A0A0Q2MDN1</accession>
<dbReference type="RefSeq" id="WP_055466080.1">
    <property type="nucleotide sequence ID" value="NZ_LKHS01000009.1"/>
</dbReference>
<feature type="chain" id="PRO_5006194493" evidence="3">
    <location>
        <begin position="20"/>
        <end position="186"/>
    </location>
</feature>
<dbReference type="PANTHER" id="PTHR38439:SF3">
    <property type="entry name" value="COPPER-RESISTANT CUPROPROTEIN COPI"/>
    <property type="match status" value="1"/>
</dbReference>
<organism evidence="4 5">
    <name type="scientific">Vibrio furnissii</name>
    <dbReference type="NCBI Taxonomy" id="29494"/>
    <lineage>
        <taxon>Bacteria</taxon>
        <taxon>Pseudomonadati</taxon>
        <taxon>Pseudomonadota</taxon>
        <taxon>Gammaproteobacteria</taxon>
        <taxon>Vibrionales</taxon>
        <taxon>Vibrionaceae</taxon>
        <taxon>Vibrio</taxon>
    </lineage>
</organism>
<evidence type="ECO:0000256" key="1">
    <source>
        <dbReference type="ARBA" id="ARBA00022723"/>
    </source>
</evidence>
<reference evidence="4 5" key="1">
    <citation type="submission" date="2015-08" db="EMBL/GenBank/DDBJ databases">
        <title>Antibacterial properties of a collection of Vibrionaceae strains.</title>
        <authorList>
            <person name="Giubergia S."/>
        </authorList>
    </citation>
    <scope>NUCLEOTIDE SEQUENCE [LARGE SCALE GENOMIC DNA]</scope>
    <source>
        <strain evidence="4 5">S0821</strain>
    </source>
</reference>
<dbReference type="CDD" id="cd04211">
    <property type="entry name" value="Cupredoxin_like_2"/>
    <property type="match status" value="1"/>
</dbReference>
<keyword evidence="5" id="KW-1185">Reference proteome</keyword>
<dbReference type="InterPro" id="IPR008972">
    <property type="entry name" value="Cupredoxin"/>
</dbReference>
<keyword evidence="1" id="KW-0479">Metal-binding</keyword>
<comment type="caution">
    <text evidence="4">The sequence shown here is derived from an EMBL/GenBank/DDBJ whole genome shotgun (WGS) entry which is preliminary data.</text>
</comment>
<keyword evidence="2" id="KW-0186">Copper</keyword>
<evidence type="ECO:0000313" key="5">
    <source>
        <dbReference type="Proteomes" id="UP000051221"/>
    </source>
</evidence>
<evidence type="ECO:0000313" key="4">
    <source>
        <dbReference type="EMBL" id="KQH85802.1"/>
    </source>
</evidence>
<gene>
    <name evidence="4" type="ORF">AMR76_10990</name>
</gene>
<keyword evidence="3" id="KW-0732">Signal</keyword>
<evidence type="ECO:0000256" key="3">
    <source>
        <dbReference type="SAM" id="SignalP"/>
    </source>
</evidence>
<dbReference type="InParanoid" id="A0A0Q2MDN1"/>
<dbReference type="GO" id="GO:0046872">
    <property type="term" value="F:metal ion binding"/>
    <property type="evidence" value="ECO:0007669"/>
    <property type="project" value="UniProtKB-KW"/>
</dbReference>
<name>A0A0Q2MDN1_VIBFU</name>
<protein>
    <submittedName>
        <fullName evidence="4">Copper-binding protein</fullName>
    </submittedName>
</protein>
<dbReference type="EMBL" id="LKHS01000009">
    <property type="protein sequence ID" value="KQH85802.1"/>
    <property type="molecule type" value="Genomic_DNA"/>
</dbReference>
<dbReference type="AlphaFoldDB" id="A0A0Q2MDN1"/>
<dbReference type="InterPro" id="IPR050845">
    <property type="entry name" value="Cu-binding_ET"/>
</dbReference>
<dbReference type="SUPFAM" id="SSF49503">
    <property type="entry name" value="Cupredoxins"/>
    <property type="match status" value="1"/>
</dbReference>
<feature type="signal peptide" evidence="3">
    <location>
        <begin position="1"/>
        <end position="19"/>
    </location>
</feature>
<proteinExistence type="predicted"/>
<evidence type="ECO:0000256" key="2">
    <source>
        <dbReference type="ARBA" id="ARBA00023008"/>
    </source>
</evidence>
<dbReference type="PANTHER" id="PTHR38439">
    <property type="entry name" value="AURACYANIN-B"/>
    <property type="match status" value="1"/>
</dbReference>